<organism evidence="9 10">
    <name type="scientific">Planoprotostelium fungivorum</name>
    <dbReference type="NCBI Taxonomy" id="1890364"/>
    <lineage>
        <taxon>Eukaryota</taxon>
        <taxon>Amoebozoa</taxon>
        <taxon>Evosea</taxon>
        <taxon>Variosea</taxon>
        <taxon>Cavosteliida</taxon>
        <taxon>Cavosteliaceae</taxon>
        <taxon>Planoprotostelium</taxon>
    </lineage>
</organism>
<keyword evidence="4" id="KW-0677">Repeat</keyword>
<dbReference type="GO" id="GO:0055085">
    <property type="term" value="P:transmembrane transport"/>
    <property type="evidence" value="ECO:0007669"/>
    <property type="project" value="InterPro"/>
</dbReference>
<comment type="subcellular location">
    <subcellularLocation>
        <location evidence="1">Membrane</location>
        <topology evidence="1">Multi-pass membrane protein</topology>
    </subcellularLocation>
</comment>
<protein>
    <submittedName>
        <fullName evidence="9">EF-hand domain-containing protein</fullName>
    </submittedName>
</protein>
<keyword evidence="3 6" id="KW-0812">Transmembrane</keyword>
<gene>
    <name evidence="9" type="ORF">PROFUN_03979</name>
</gene>
<comment type="similarity">
    <text evidence="7">Belongs to the mitochondrial carrier (TC 2.A.29) family.</text>
</comment>
<evidence type="ECO:0000256" key="2">
    <source>
        <dbReference type="ARBA" id="ARBA00022448"/>
    </source>
</evidence>
<dbReference type="InterPro" id="IPR018108">
    <property type="entry name" value="MCP_transmembrane"/>
</dbReference>
<dbReference type="InParanoid" id="A0A2P6NW46"/>
<evidence type="ECO:0000256" key="1">
    <source>
        <dbReference type="ARBA" id="ARBA00004141"/>
    </source>
</evidence>
<keyword evidence="5 6" id="KW-0472">Membrane</keyword>
<comment type="caution">
    <text evidence="9">The sequence shown here is derived from an EMBL/GenBank/DDBJ whole genome shotgun (WGS) entry which is preliminary data.</text>
</comment>
<evidence type="ECO:0000256" key="6">
    <source>
        <dbReference type="PROSITE-ProRule" id="PRU00282"/>
    </source>
</evidence>
<dbReference type="Proteomes" id="UP000241769">
    <property type="component" value="Unassembled WGS sequence"/>
</dbReference>
<dbReference type="Gene3D" id="1.50.40.10">
    <property type="entry name" value="Mitochondrial carrier domain"/>
    <property type="match status" value="1"/>
</dbReference>
<feature type="repeat" description="Solcar" evidence="6">
    <location>
        <begin position="108"/>
        <end position="195"/>
    </location>
</feature>
<keyword evidence="10" id="KW-1185">Reference proteome</keyword>
<dbReference type="Pfam" id="PF00153">
    <property type="entry name" value="Mito_carr"/>
    <property type="match status" value="3"/>
</dbReference>
<dbReference type="GO" id="GO:0016020">
    <property type="term" value="C:membrane"/>
    <property type="evidence" value="ECO:0007669"/>
    <property type="project" value="UniProtKB-SubCell"/>
</dbReference>
<dbReference type="PANTHER" id="PTHR24089">
    <property type="entry name" value="SOLUTE CARRIER FAMILY 25"/>
    <property type="match status" value="1"/>
</dbReference>
<reference evidence="9 10" key="1">
    <citation type="journal article" date="2018" name="Genome Biol. Evol.">
        <title>Multiple Roots of Fruiting Body Formation in Amoebozoa.</title>
        <authorList>
            <person name="Hillmann F."/>
            <person name="Forbes G."/>
            <person name="Novohradska S."/>
            <person name="Ferling I."/>
            <person name="Riege K."/>
            <person name="Groth M."/>
            <person name="Westermann M."/>
            <person name="Marz M."/>
            <person name="Spaller T."/>
            <person name="Winckler T."/>
            <person name="Schaap P."/>
            <person name="Glockner G."/>
        </authorList>
    </citation>
    <scope>NUCLEOTIDE SEQUENCE [LARGE SCALE GENOMIC DNA]</scope>
    <source>
        <strain evidence="9 10">Jena</strain>
    </source>
</reference>
<name>A0A2P6NW46_9EUKA</name>
<evidence type="ECO:0000256" key="3">
    <source>
        <dbReference type="ARBA" id="ARBA00022692"/>
    </source>
</evidence>
<dbReference type="PROSITE" id="PS50920">
    <property type="entry name" value="SOLCAR"/>
    <property type="match status" value="3"/>
</dbReference>
<evidence type="ECO:0000256" key="5">
    <source>
        <dbReference type="ARBA" id="ARBA00023136"/>
    </source>
</evidence>
<dbReference type="SUPFAM" id="SSF103506">
    <property type="entry name" value="Mitochondrial carrier"/>
    <property type="match status" value="1"/>
</dbReference>
<feature type="repeat" description="Solcar" evidence="6">
    <location>
        <begin position="13"/>
        <end position="105"/>
    </location>
</feature>
<evidence type="ECO:0000256" key="4">
    <source>
        <dbReference type="ARBA" id="ARBA00022737"/>
    </source>
</evidence>
<dbReference type="OrthoDB" id="270584at2759"/>
<keyword evidence="8" id="KW-1133">Transmembrane helix</keyword>
<evidence type="ECO:0000256" key="7">
    <source>
        <dbReference type="RuleBase" id="RU000488"/>
    </source>
</evidence>
<feature type="transmembrane region" description="Helical" evidence="8">
    <location>
        <begin position="166"/>
        <end position="184"/>
    </location>
</feature>
<accession>A0A2P6NW46</accession>
<dbReference type="EMBL" id="MDYQ01000013">
    <property type="protein sequence ID" value="PRP88156.1"/>
    <property type="molecule type" value="Genomic_DNA"/>
</dbReference>
<feature type="transmembrane region" description="Helical" evidence="8">
    <location>
        <begin position="204"/>
        <end position="224"/>
    </location>
</feature>
<keyword evidence="2 7" id="KW-0813">Transport</keyword>
<evidence type="ECO:0000313" key="10">
    <source>
        <dbReference type="Proteomes" id="UP000241769"/>
    </source>
</evidence>
<evidence type="ECO:0000313" key="9">
    <source>
        <dbReference type="EMBL" id="PRP88156.1"/>
    </source>
</evidence>
<dbReference type="InterPro" id="IPR002067">
    <property type="entry name" value="MCP"/>
</dbReference>
<proteinExistence type="inferred from homology"/>
<evidence type="ECO:0000256" key="8">
    <source>
        <dbReference type="SAM" id="Phobius"/>
    </source>
</evidence>
<dbReference type="PRINTS" id="PR00926">
    <property type="entry name" value="MITOCARRIER"/>
</dbReference>
<dbReference type="STRING" id="1890364.A0A2P6NW46"/>
<dbReference type="AlphaFoldDB" id="A0A2P6NW46"/>
<feature type="repeat" description="Solcar" evidence="6">
    <location>
        <begin position="203"/>
        <end position="291"/>
    </location>
</feature>
<sequence>MRNTTYTDTPADRNKIKLAVAGGASAAISRTLVAPLSRTTVLFQVGWMRSIELAESYTRGVWSALKTTWQREGFRGYFRGNGTHLLRKVPFAAIKWMSYERYKQHEDARVWRRLLAGGGSALTAVLLTYPLDLIQTNITVQTNNDRRNNSISSTFRRIYGENGVRGLYRGVSLTLLSVIPYIAFNVTLWENLKKMAKNKLDMKGPFISAMCGGLSGAIVSSFTFPMEVVRKHIQLNGGREGKVYRGYLDAIQQIHRTKGMRGFYKGIWPHYLTVTPIVAISFGSYDLFKHMLNVH</sequence>
<feature type="transmembrane region" description="Helical" evidence="8">
    <location>
        <begin position="266"/>
        <end position="285"/>
    </location>
</feature>
<dbReference type="InterPro" id="IPR023395">
    <property type="entry name" value="MCP_dom_sf"/>
</dbReference>